<evidence type="ECO:0000313" key="1">
    <source>
        <dbReference type="EMBL" id="AWI08962.1"/>
    </source>
</evidence>
<protein>
    <submittedName>
        <fullName evidence="1">Uncharacterized protein</fullName>
    </submittedName>
</protein>
<evidence type="ECO:0000313" key="2">
    <source>
        <dbReference type="Proteomes" id="UP000244896"/>
    </source>
</evidence>
<keyword evidence="2" id="KW-1185">Reference proteome</keyword>
<dbReference type="KEGG" id="elut:CKA38_06595"/>
<dbReference type="AlphaFoldDB" id="A0A2U8E357"/>
<reference evidence="1 2" key="1">
    <citation type="journal article" date="2018" name="Syst. Appl. Microbiol.">
        <title>Ereboglobus luteus gen. nov. sp. nov. from cockroach guts, and new insights into the oxygen relationship of the genera Opitutus and Didymococcus (Verrucomicrobia: Opitutaceae).</title>
        <authorList>
            <person name="Tegtmeier D."/>
            <person name="Belitz A."/>
            <person name="Radek R."/>
            <person name="Heimerl T."/>
            <person name="Brune A."/>
        </authorList>
    </citation>
    <scope>NUCLEOTIDE SEQUENCE [LARGE SCALE GENOMIC DNA]</scope>
    <source>
        <strain evidence="1 2">Ho45</strain>
    </source>
</reference>
<gene>
    <name evidence="1" type="ORF">CKA38_06595</name>
</gene>
<proteinExistence type="predicted"/>
<accession>A0A2U8E357</accession>
<organism evidence="1 2">
    <name type="scientific">Ereboglobus luteus</name>
    <dbReference type="NCBI Taxonomy" id="1796921"/>
    <lineage>
        <taxon>Bacteria</taxon>
        <taxon>Pseudomonadati</taxon>
        <taxon>Verrucomicrobiota</taxon>
        <taxon>Opitutia</taxon>
        <taxon>Opitutales</taxon>
        <taxon>Opitutaceae</taxon>
        <taxon>Ereboglobus</taxon>
    </lineage>
</organism>
<name>A0A2U8E357_9BACT</name>
<dbReference type="EMBL" id="CP023004">
    <property type="protein sequence ID" value="AWI08962.1"/>
    <property type="molecule type" value="Genomic_DNA"/>
</dbReference>
<sequence length="62" mass="6688">MLLVSVFAFLSFSLFILLTLMKTLAAPPPVLATRSEKPCPCVALGKAMPLRRVFPAIVAKSN</sequence>
<dbReference type="Proteomes" id="UP000244896">
    <property type="component" value="Chromosome"/>
</dbReference>